<sequence length="72" mass="8584">RVRIRNGLRHHVGCGPAAIFSWQVGRDLLGQYSTCFGYHFLYIFHRSSLLFHRTSLLFHRPWNMAYRAEYAK</sequence>
<gene>
    <name evidence="1" type="ORF">GBAR_LOCUS12452</name>
</gene>
<comment type="caution">
    <text evidence="1">The sequence shown here is derived from an EMBL/GenBank/DDBJ whole genome shotgun (WGS) entry which is preliminary data.</text>
</comment>
<proteinExistence type="predicted"/>
<reference evidence="1" key="1">
    <citation type="submission" date="2023-03" db="EMBL/GenBank/DDBJ databases">
        <authorList>
            <person name="Steffen K."/>
            <person name="Cardenas P."/>
        </authorList>
    </citation>
    <scope>NUCLEOTIDE SEQUENCE</scope>
</reference>
<name>A0AA35WGU9_GEOBA</name>
<dbReference type="EMBL" id="CASHTH010001854">
    <property type="protein sequence ID" value="CAI8020888.1"/>
    <property type="molecule type" value="Genomic_DNA"/>
</dbReference>
<feature type="non-terminal residue" evidence="1">
    <location>
        <position position="1"/>
    </location>
</feature>
<protein>
    <submittedName>
        <fullName evidence="1">Uncharacterized protein</fullName>
    </submittedName>
</protein>
<accession>A0AA35WGU9</accession>
<evidence type="ECO:0000313" key="2">
    <source>
        <dbReference type="Proteomes" id="UP001174909"/>
    </source>
</evidence>
<evidence type="ECO:0000313" key="1">
    <source>
        <dbReference type="EMBL" id="CAI8020888.1"/>
    </source>
</evidence>
<dbReference type="Proteomes" id="UP001174909">
    <property type="component" value="Unassembled WGS sequence"/>
</dbReference>
<keyword evidence="2" id="KW-1185">Reference proteome</keyword>
<dbReference type="AlphaFoldDB" id="A0AA35WGU9"/>
<organism evidence="1 2">
    <name type="scientific">Geodia barretti</name>
    <name type="common">Barrett's horny sponge</name>
    <dbReference type="NCBI Taxonomy" id="519541"/>
    <lineage>
        <taxon>Eukaryota</taxon>
        <taxon>Metazoa</taxon>
        <taxon>Porifera</taxon>
        <taxon>Demospongiae</taxon>
        <taxon>Heteroscleromorpha</taxon>
        <taxon>Tetractinellida</taxon>
        <taxon>Astrophorina</taxon>
        <taxon>Geodiidae</taxon>
        <taxon>Geodia</taxon>
    </lineage>
</organism>